<proteinExistence type="predicted"/>
<keyword evidence="2" id="KW-1003">Cell membrane</keyword>
<keyword evidence="5 6" id="KW-0472">Membrane</keyword>
<keyword evidence="9" id="KW-1185">Reference proteome</keyword>
<evidence type="ECO:0000256" key="3">
    <source>
        <dbReference type="ARBA" id="ARBA00022692"/>
    </source>
</evidence>
<feature type="transmembrane region" description="Helical" evidence="6">
    <location>
        <begin position="283"/>
        <end position="303"/>
    </location>
</feature>
<comment type="subcellular location">
    <subcellularLocation>
        <location evidence="1">Cell membrane</location>
        <topology evidence="1">Multi-pass membrane protein</topology>
    </subcellularLocation>
</comment>
<reference evidence="9" key="1">
    <citation type="journal article" date="2019" name="Int. J. Syst. Evol. Microbiol.">
        <title>The Global Catalogue of Microorganisms (GCM) 10K type strain sequencing project: providing services to taxonomists for standard genome sequencing and annotation.</title>
        <authorList>
            <consortium name="The Broad Institute Genomics Platform"/>
            <consortium name="The Broad Institute Genome Sequencing Center for Infectious Disease"/>
            <person name="Wu L."/>
            <person name="Ma J."/>
        </authorList>
    </citation>
    <scope>NUCLEOTIDE SEQUENCE [LARGE SCALE GENOMIC DNA]</scope>
    <source>
        <strain evidence="9">IBRC-M 10703</strain>
    </source>
</reference>
<evidence type="ECO:0000256" key="1">
    <source>
        <dbReference type="ARBA" id="ARBA00004651"/>
    </source>
</evidence>
<feature type="domain" description="Type II secretion system protein GspF" evidence="7">
    <location>
        <begin position="145"/>
        <end position="268"/>
    </location>
</feature>
<dbReference type="InterPro" id="IPR018076">
    <property type="entry name" value="T2SS_GspF_dom"/>
</dbReference>
<dbReference type="Proteomes" id="UP001595772">
    <property type="component" value="Unassembled WGS sequence"/>
</dbReference>
<organism evidence="8 9">
    <name type="scientific">Oceanobacillus longus</name>
    <dbReference type="NCBI Taxonomy" id="930120"/>
    <lineage>
        <taxon>Bacteria</taxon>
        <taxon>Bacillati</taxon>
        <taxon>Bacillota</taxon>
        <taxon>Bacilli</taxon>
        <taxon>Bacillales</taxon>
        <taxon>Bacillaceae</taxon>
        <taxon>Oceanobacillus</taxon>
    </lineage>
</organism>
<keyword evidence="3 6" id="KW-0812">Transmembrane</keyword>
<feature type="transmembrane region" description="Helical" evidence="6">
    <location>
        <begin position="85"/>
        <end position="102"/>
    </location>
</feature>
<dbReference type="Pfam" id="PF00482">
    <property type="entry name" value="T2SSF"/>
    <property type="match status" value="1"/>
</dbReference>
<evidence type="ECO:0000256" key="5">
    <source>
        <dbReference type="ARBA" id="ARBA00023136"/>
    </source>
</evidence>
<sequence length="311" mass="35109">MMFILIFSVFITSFLFLMAISLVRYAKNANQDKIVKKKFSVKEILKEMNHKLTMLLIKNKKQSKKKNNLEQRLSVAGVPIKPEEFAAFQWLAAIFAGGLFHLLLGHLLFSIIGFIFGFQFLPLWLKTKEKKRIKQFNMGLPSMITSIIGSLRAGFSLPQSLQMVAEESYSPIKEEAELVLKKMRYGTNLEDALVEWKDRIPSEDLELMVEAIIIQRQVGGNLAFLLNKIVETIRERSKIQNQIKTLTAQGRLSGMIISLLPVALGFVIYLMNPEYIGTLFTNPIGIGMLIAGAIGGIIGFILIRKITTIEV</sequence>
<comment type="caution">
    <text evidence="8">The sequence shown here is derived from an EMBL/GenBank/DDBJ whole genome shotgun (WGS) entry which is preliminary data.</text>
</comment>
<accession>A0ABV8GYU0</accession>
<dbReference type="EMBL" id="JBHSAO010000006">
    <property type="protein sequence ID" value="MFC4023923.1"/>
    <property type="molecule type" value="Genomic_DNA"/>
</dbReference>
<dbReference type="RefSeq" id="WP_379496419.1">
    <property type="nucleotide sequence ID" value="NZ_JBHSAO010000006.1"/>
</dbReference>
<gene>
    <name evidence="8" type="ORF">ACFOUV_08965</name>
</gene>
<dbReference type="PANTHER" id="PTHR35007:SF1">
    <property type="entry name" value="PILUS ASSEMBLY PROTEIN"/>
    <property type="match status" value="1"/>
</dbReference>
<keyword evidence="4 6" id="KW-1133">Transmembrane helix</keyword>
<evidence type="ECO:0000256" key="6">
    <source>
        <dbReference type="SAM" id="Phobius"/>
    </source>
</evidence>
<feature type="transmembrane region" description="Helical" evidence="6">
    <location>
        <begin position="252"/>
        <end position="271"/>
    </location>
</feature>
<feature type="transmembrane region" description="Helical" evidence="6">
    <location>
        <begin position="108"/>
        <end position="125"/>
    </location>
</feature>
<evidence type="ECO:0000313" key="9">
    <source>
        <dbReference type="Proteomes" id="UP001595772"/>
    </source>
</evidence>
<evidence type="ECO:0000259" key="7">
    <source>
        <dbReference type="Pfam" id="PF00482"/>
    </source>
</evidence>
<evidence type="ECO:0000256" key="2">
    <source>
        <dbReference type="ARBA" id="ARBA00022475"/>
    </source>
</evidence>
<name>A0ABV8GYU0_9BACI</name>
<feature type="transmembrane region" description="Helical" evidence="6">
    <location>
        <begin position="6"/>
        <end position="26"/>
    </location>
</feature>
<dbReference type="Gene3D" id="1.20.81.30">
    <property type="entry name" value="Type II secretion system (T2SS), domain F"/>
    <property type="match status" value="1"/>
</dbReference>
<evidence type="ECO:0000256" key="4">
    <source>
        <dbReference type="ARBA" id="ARBA00022989"/>
    </source>
</evidence>
<dbReference type="InterPro" id="IPR042094">
    <property type="entry name" value="T2SS_GspF_sf"/>
</dbReference>
<dbReference type="PANTHER" id="PTHR35007">
    <property type="entry name" value="INTEGRAL MEMBRANE PROTEIN-RELATED"/>
    <property type="match status" value="1"/>
</dbReference>
<protein>
    <submittedName>
        <fullName evidence="8">Type II secretion system F family protein</fullName>
    </submittedName>
</protein>
<evidence type="ECO:0000313" key="8">
    <source>
        <dbReference type="EMBL" id="MFC4023923.1"/>
    </source>
</evidence>